<accession>A0AA40CLV2</accession>
<keyword evidence="3" id="KW-0378">Hydrolase</keyword>
<comment type="similarity">
    <text evidence="1">Belongs to the small GTPase superfamily. Ras family.</text>
</comment>
<dbReference type="SMART" id="SM00173">
    <property type="entry name" value="RAS"/>
    <property type="match status" value="1"/>
</dbReference>
<dbReference type="PRINTS" id="PR00449">
    <property type="entry name" value="RASTRNSFRMNG"/>
</dbReference>
<feature type="non-terminal residue" evidence="5">
    <location>
        <position position="109"/>
    </location>
</feature>
<dbReference type="AlphaFoldDB" id="A0AA40CLV2"/>
<dbReference type="GO" id="GO:0003925">
    <property type="term" value="F:G protein activity"/>
    <property type="evidence" value="ECO:0007669"/>
    <property type="project" value="UniProtKB-EC"/>
</dbReference>
<dbReference type="Proteomes" id="UP001174936">
    <property type="component" value="Unassembled WGS sequence"/>
</dbReference>
<dbReference type="SMART" id="SM00175">
    <property type="entry name" value="RAB"/>
    <property type="match status" value="1"/>
</dbReference>
<dbReference type="PROSITE" id="PS51419">
    <property type="entry name" value="RAB"/>
    <property type="match status" value="1"/>
</dbReference>
<evidence type="ECO:0000256" key="2">
    <source>
        <dbReference type="ARBA" id="ARBA00011984"/>
    </source>
</evidence>
<organism evidence="5 6">
    <name type="scientific">Cercophora newfieldiana</name>
    <dbReference type="NCBI Taxonomy" id="92897"/>
    <lineage>
        <taxon>Eukaryota</taxon>
        <taxon>Fungi</taxon>
        <taxon>Dikarya</taxon>
        <taxon>Ascomycota</taxon>
        <taxon>Pezizomycotina</taxon>
        <taxon>Sordariomycetes</taxon>
        <taxon>Sordariomycetidae</taxon>
        <taxon>Sordariales</taxon>
        <taxon>Lasiosphaeriaceae</taxon>
        <taxon>Cercophora</taxon>
    </lineage>
</organism>
<dbReference type="EMBL" id="JAULSV010000006">
    <property type="protein sequence ID" value="KAK0642218.1"/>
    <property type="molecule type" value="Genomic_DNA"/>
</dbReference>
<evidence type="ECO:0000256" key="3">
    <source>
        <dbReference type="ARBA" id="ARBA00022801"/>
    </source>
</evidence>
<dbReference type="GO" id="GO:0005525">
    <property type="term" value="F:GTP binding"/>
    <property type="evidence" value="ECO:0007669"/>
    <property type="project" value="InterPro"/>
</dbReference>
<name>A0AA40CLV2_9PEZI</name>
<dbReference type="SUPFAM" id="SSF52540">
    <property type="entry name" value="P-loop containing nucleoside triphosphate hydrolases"/>
    <property type="match status" value="1"/>
</dbReference>
<dbReference type="PROSITE" id="PS51421">
    <property type="entry name" value="RAS"/>
    <property type="match status" value="1"/>
</dbReference>
<dbReference type="Gene3D" id="3.40.50.300">
    <property type="entry name" value="P-loop containing nucleotide triphosphate hydrolases"/>
    <property type="match status" value="1"/>
</dbReference>
<gene>
    <name evidence="5" type="ORF">B0T16DRAFT_310183</name>
</gene>
<dbReference type="EC" id="3.6.5.2" evidence="2"/>
<evidence type="ECO:0000313" key="6">
    <source>
        <dbReference type="Proteomes" id="UP001174936"/>
    </source>
</evidence>
<dbReference type="Pfam" id="PF00071">
    <property type="entry name" value="Ras"/>
    <property type="match status" value="1"/>
</dbReference>
<protein>
    <recommendedName>
        <fullName evidence="2">small monomeric GTPase</fullName>
        <ecNumber evidence="2">3.6.5.2</ecNumber>
    </recommendedName>
</protein>
<proteinExistence type="inferred from homology"/>
<evidence type="ECO:0000256" key="4">
    <source>
        <dbReference type="ARBA" id="ARBA00048098"/>
    </source>
</evidence>
<dbReference type="PANTHER" id="PTHR45704">
    <property type="entry name" value="RAS-LIKE FAMILY MEMBER 11"/>
    <property type="match status" value="1"/>
</dbReference>
<keyword evidence="6" id="KW-1185">Reference proteome</keyword>
<dbReference type="InterPro" id="IPR027417">
    <property type="entry name" value="P-loop_NTPase"/>
</dbReference>
<evidence type="ECO:0000256" key="1">
    <source>
        <dbReference type="ARBA" id="ARBA00008344"/>
    </source>
</evidence>
<comment type="catalytic activity">
    <reaction evidence="4">
        <text>GTP + H2O = GDP + phosphate + H(+)</text>
        <dbReference type="Rhea" id="RHEA:19669"/>
        <dbReference type="ChEBI" id="CHEBI:15377"/>
        <dbReference type="ChEBI" id="CHEBI:15378"/>
        <dbReference type="ChEBI" id="CHEBI:37565"/>
        <dbReference type="ChEBI" id="CHEBI:43474"/>
        <dbReference type="ChEBI" id="CHEBI:58189"/>
        <dbReference type="EC" id="3.6.5.2"/>
    </reaction>
</comment>
<reference evidence="5" key="1">
    <citation type="submission" date="2023-06" db="EMBL/GenBank/DDBJ databases">
        <title>Genome-scale phylogeny and comparative genomics of the fungal order Sordariales.</title>
        <authorList>
            <consortium name="Lawrence Berkeley National Laboratory"/>
            <person name="Hensen N."/>
            <person name="Bonometti L."/>
            <person name="Westerberg I."/>
            <person name="Brannstrom I.O."/>
            <person name="Guillou S."/>
            <person name="Cros-Aarteil S."/>
            <person name="Calhoun S."/>
            <person name="Haridas S."/>
            <person name="Kuo A."/>
            <person name="Mondo S."/>
            <person name="Pangilinan J."/>
            <person name="Riley R."/>
            <person name="Labutti K."/>
            <person name="Andreopoulos B."/>
            <person name="Lipzen A."/>
            <person name="Chen C."/>
            <person name="Yanf M."/>
            <person name="Daum C."/>
            <person name="Ng V."/>
            <person name="Clum A."/>
            <person name="Steindorff A."/>
            <person name="Ohm R."/>
            <person name="Martin F."/>
            <person name="Silar P."/>
            <person name="Natvig D."/>
            <person name="Lalanne C."/>
            <person name="Gautier V."/>
            <person name="Ament-Velasquez S.L."/>
            <person name="Kruys A."/>
            <person name="Hutchinson M.I."/>
            <person name="Powell A.J."/>
            <person name="Barry K."/>
            <person name="Miller A.N."/>
            <person name="Grigoriev I.V."/>
            <person name="Debuchy R."/>
            <person name="Gladieux P."/>
            <person name="Thoren M.H."/>
            <person name="Johannesson H."/>
        </authorList>
    </citation>
    <scope>NUCLEOTIDE SEQUENCE</scope>
    <source>
        <strain evidence="5">SMH2532-1</strain>
    </source>
</reference>
<dbReference type="SMART" id="SM00174">
    <property type="entry name" value="RHO"/>
    <property type="match status" value="1"/>
</dbReference>
<sequence length="109" mass="12047">FKVLRHLGYQQCDAVVLVYDITDRASFSAVERLHAEIRPKEDVPPGSPIRRSIMLVGNKADLASDRKVTAEEGGALSRELGCQFLEASAKSGVNVEKAFYDLVRTLRAQ</sequence>
<comment type="caution">
    <text evidence="5">The sequence shown here is derived from an EMBL/GenBank/DDBJ whole genome shotgun (WGS) entry which is preliminary data.</text>
</comment>
<dbReference type="InterPro" id="IPR001806">
    <property type="entry name" value="Small_GTPase"/>
</dbReference>
<evidence type="ECO:0000313" key="5">
    <source>
        <dbReference type="EMBL" id="KAK0642218.1"/>
    </source>
</evidence>
<dbReference type="InterPro" id="IPR051065">
    <property type="entry name" value="Ras-related_GTPase"/>
</dbReference>
<feature type="non-terminal residue" evidence="5">
    <location>
        <position position="1"/>
    </location>
</feature>